<feature type="compositionally biased region" description="Polar residues" evidence="4">
    <location>
        <begin position="933"/>
        <end position="943"/>
    </location>
</feature>
<dbReference type="InterPro" id="IPR013783">
    <property type="entry name" value="Ig-like_fold"/>
</dbReference>
<feature type="signal peptide" evidence="6">
    <location>
        <begin position="1"/>
        <end position="20"/>
    </location>
</feature>
<dbReference type="GO" id="GO:0098609">
    <property type="term" value="P:cell-cell adhesion"/>
    <property type="evidence" value="ECO:0007669"/>
    <property type="project" value="TreeGrafter"/>
</dbReference>
<feature type="compositionally biased region" description="Low complexity" evidence="4">
    <location>
        <begin position="1183"/>
        <end position="1203"/>
    </location>
</feature>
<feature type="compositionally biased region" description="Acidic residues" evidence="4">
    <location>
        <begin position="863"/>
        <end position="872"/>
    </location>
</feature>
<sequence>MHTTGICVTLVLWVSLGAESFQDGRSPPKITNSSPSTLRHQQGATVTLICQAEGSPEPLVEWSKDGEILTNSLRITLSPDRTQLTIRSLERSDGGSYSCTFRNSLGQVAQRIDLIVEGAAYILTAPVNTTAISGQRIVFTCGADAFPTNITYHWFFKNQDVVTMRAFKTGRVQIKTTGELVISPVEKDDMGWYICRPTNGVGRDPEAPAYLNVTYLPKVLSMPSVVTWALGLQAQLDCPVEANPAVSEYIWTKNNFMVAVHPERITLLANGTLLIYKVSQSDAGSYSCQPVSPLGSGETSKLVQVTVRDPPQFTLRPSERYIQIPGDDVMLPCAATGSPPPNIHWRKVGGQLTFASRIQLIGGNLTIRNLDKGDHGRYECEAENSVARMVITTELIIQMTTPHAPYNVTVSTKWFEATLRWIPAYNGGSPQYYFIWYRTVNSMTGQTTQWQTMRVEPQNATSFTVYMLQPDSLYQMKVLARNQYGDGTYSETVQARTLGNSTQTTSTTIGNTGTLPTALPTDPTNGQVYHPSLDKPLGPRPFPPKNVTARNENGGIRISWQPANDANTTIFYYVIEMTTTNRWVKFNDHVKFPLASYFYEKVDPSTTYRFRVYAYSVLSYSYPSAVTIVTTPAAEPSGIYLSQAEIGGIVGGLLFLLVAILLVIIAVICSKRKERHRGDKYGNVKYIGPADEMDSHMPINRTQNAPEWDSWDAIGGTGSLNSIDCGNGIFVVPHSNEFYREDTLPVSAYFQDSRVFNPDKCLFDPNRSGRSVSRSSNGRRSQTGRGRFSKPDTSGKQIGGRDSAISGSVGGGASGGSGGRWTSPVRNDSPKDRPSLKLSVTQLHDTSYPMLRSPVSDGNHDSDADDETDDENGFAPRRPPLPRGYRVPYKPEVYMGPHRHWGCGDPYSYPGDTDDVFSPAAGNRSFPDRPTFPRQSSMKPSSYQTYLTGDPVNESFDPRFGVEDLSSVHPSFVDRSLDRSSDRSHDTLPRLHPLSRQDFTVPQSFEFPRWKSSDNTLRDDGSRSTSRVHFDNSDFTVIERTLDGNSGRSRQVARVPPNQKDSLGRAGYTREHLQGAVDRVRRGPRALRTRSASRSSTLDLDHSFDDRLPPVVPGRKTYLSDSVLPLRTGTSQYSDQDVPVPPRRGRLSHSDNESPSRTNIDRQGWPYGYNFDIDSFKSDRGTGNRYSISSSGRGSSSSRVRNSSDTRGFTGDDTTPDSVSSGIGSKNTGSSGPWRQQKNNSASVTSLLGPHDTSQDYSLRREASGDENYEFDVNDTLNKYSSVHPVGDELLSALESGLSTSNFYDDLYPKPTRQSRYDNSEERFQKLRQEFHQYQRQVHNERIVDYYPAMDSEML</sequence>
<dbReference type="STRING" id="6573.A0A210PSY6"/>
<feature type="domain" description="Ig-like" evidence="7">
    <location>
        <begin position="217"/>
        <end position="306"/>
    </location>
</feature>
<feature type="region of interest" description="Disordered" evidence="4">
    <location>
        <begin position="974"/>
        <end position="995"/>
    </location>
</feature>
<keyword evidence="6" id="KW-0732">Signal</keyword>
<evidence type="ECO:0000256" key="5">
    <source>
        <dbReference type="SAM" id="Phobius"/>
    </source>
</evidence>
<feature type="domain" description="Ig-like" evidence="7">
    <location>
        <begin position="28"/>
        <end position="115"/>
    </location>
</feature>
<dbReference type="SMART" id="SM00408">
    <property type="entry name" value="IGc2"/>
    <property type="match status" value="4"/>
</dbReference>
<name>A0A210PSY6_MIZYE</name>
<dbReference type="EMBL" id="NEDP02005520">
    <property type="protein sequence ID" value="OWF39595.1"/>
    <property type="molecule type" value="Genomic_DNA"/>
</dbReference>
<dbReference type="InterPro" id="IPR003599">
    <property type="entry name" value="Ig_sub"/>
</dbReference>
<feature type="domain" description="Ig-like" evidence="7">
    <location>
        <begin position="120"/>
        <end position="214"/>
    </location>
</feature>
<dbReference type="PROSITE" id="PS50853">
    <property type="entry name" value="FN3"/>
    <property type="match status" value="2"/>
</dbReference>
<proteinExistence type="predicted"/>
<dbReference type="PANTHER" id="PTHR44170:SF6">
    <property type="entry name" value="CONTACTIN"/>
    <property type="match status" value="1"/>
</dbReference>
<dbReference type="Pfam" id="PF00041">
    <property type="entry name" value="fn3"/>
    <property type="match status" value="2"/>
</dbReference>
<feature type="domain" description="Fibronectin type-III" evidence="8">
    <location>
        <begin position="540"/>
        <end position="634"/>
    </location>
</feature>
<keyword evidence="5" id="KW-1133">Transmembrane helix</keyword>
<evidence type="ECO:0000256" key="6">
    <source>
        <dbReference type="SAM" id="SignalP"/>
    </source>
</evidence>
<keyword evidence="3" id="KW-0393">Immunoglobulin domain</keyword>
<dbReference type="SUPFAM" id="SSF48726">
    <property type="entry name" value="Immunoglobulin"/>
    <property type="match status" value="4"/>
</dbReference>
<feature type="compositionally biased region" description="Low complexity" evidence="4">
    <location>
        <begin position="766"/>
        <end position="781"/>
    </location>
</feature>
<keyword evidence="1" id="KW-0677">Repeat</keyword>
<feature type="region of interest" description="Disordered" evidence="4">
    <location>
        <begin position="1180"/>
        <end position="1256"/>
    </location>
</feature>
<feature type="domain" description="Ig-like" evidence="7">
    <location>
        <begin position="311"/>
        <end position="392"/>
    </location>
</feature>
<evidence type="ECO:0000259" key="7">
    <source>
        <dbReference type="PROSITE" id="PS50835"/>
    </source>
</evidence>
<organism evidence="9 10">
    <name type="scientific">Mizuhopecten yessoensis</name>
    <name type="common">Japanese scallop</name>
    <name type="synonym">Patinopecten yessoensis</name>
    <dbReference type="NCBI Taxonomy" id="6573"/>
    <lineage>
        <taxon>Eukaryota</taxon>
        <taxon>Metazoa</taxon>
        <taxon>Spiralia</taxon>
        <taxon>Lophotrochozoa</taxon>
        <taxon>Mollusca</taxon>
        <taxon>Bivalvia</taxon>
        <taxon>Autobranchia</taxon>
        <taxon>Pteriomorphia</taxon>
        <taxon>Pectinida</taxon>
        <taxon>Pectinoidea</taxon>
        <taxon>Pectinidae</taxon>
        <taxon>Mizuhopecten</taxon>
    </lineage>
</organism>
<protein>
    <submittedName>
        <fullName evidence="9">Protein turtle</fullName>
    </submittedName>
</protein>
<evidence type="ECO:0000256" key="2">
    <source>
        <dbReference type="ARBA" id="ARBA00023157"/>
    </source>
</evidence>
<dbReference type="FunFam" id="2.60.40.10:FF:000032">
    <property type="entry name" value="palladin isoform X1"/>
    <property type="match status" value="2"/>
</dbReference>
<dbReference type="SMART" id="SM00406">
    <property type="entry name" value="IGv"/>
    <property type="match status" value="2"/>
</dbReference>
<evidence type="ECO:0000259" key="8">
    <source>
        <dbReference type="PROSITE" id="PS50853"/>
    </source>
</evidence>
<feature type="region of interest" description="Disordered" evidence="4">
    <location>
        <begin position="1043"/>
        <end position="1164"/>
    </location>
</feature>
<keyword evidence="5" id="KW-0812">Transmembrane</keyword>
<feature type="compositionally biased region" description="Low complexity" evidence="4">
    <location>
        <begin position="1089"/>
        <end position="1098"/>
    </location>
</feature>
<keyword evidence="5" id="KW-0472">Membrane</keyword>
<dbReference type="InterPro" id="IPR003598">
    <property type="entry name" value="Ig_sub2"/>
</dbReference>
<dbReference type="Pfam" id="PF13927">
    <property type="entry name" value="Ig_3"/>
    <property type="match status" value="4"/>
</dbReference>
<feature type="compositionally biased region" description="Basic and acidic residues" evidence="4">
    <location>
        <begin position="1099"/>
        <end position="1108"/>
    </location>
</feature>
<keyword evidence="10" id="KW-1185">Reference proteome</keyword>
<feature type="compositionally biased region" description="Gly residues" evidence="4">
    <location>
        <begin position="808"/>
        <end position="819"/>
    </location>
</feature>
<dbReference type="SMART" id="SM00409">
    <property type="entry name" value="IG"/>
    <property type="match status" value="4"/>
</dbReference>
<dbReference type="PROSITE" id="PS50835">
    <property type="entry name" value="IG_LIKE"/>
    <property type="match status" value="4"/>
</dbReference>
<evidence type="ECO:0000256" key="3">
    <source>
        <dbReference type="ARBA" id="ARBA00023319"/>
    </source>
</evidence>
<feature type="compositionally biased region" description="Basic and acidic residues" evidence="4">
    <location>
        <begin position="1068"/>
        <end position="1081"/>
    </location>
</feature>
<feature type="transmembrane region" description="Helical" evidence="5">
    <location>
        <begin position="646"/>
        <end position="669"/>
    </location>
</feature>
<gene>
    <name evidence="9" type="ORF">KP79_PYT22191</name>
</gene>
<feature type="domain" description="Fibronectin type-III" evidence="8">
    <location>
        <begin position="401"/>
        <end position="500"/>
    </location>
</feature>
<keyword evidence="2" id="KW-1015">Disulfide bond</keyword>
<comment type="caution">
    <text evidence="9">The sequence shown here is derived from an EMBL/GenBank/DDBJ whole genome shotgun (WGS) entry which is preliminary data.</text>
</comment>
<dbReference type="OrthoDB" id="6234674at2759"/>
<dbReference type="Gene3D" id="2.60.40.10">
    <property type="entry name" value="Immunoglobulins"/>
    <property type="match status" value="6"/>
</dbReference>
<dbReference type="InterPro" id="IPR013106">
    <property type="entry name" value="Ig_V-set"/>
</dbReference>
<feature type="compositionally biased region" description="Basic and acidic residues" evidence="4">
    <location>
        <begin position="975"/>
        <end position="989"/>
    </location>
</feature>
<dbReference type="InterPro" id="IPR007110">
    <property type="entry name" value="Ig-like_dom"/>
</dbReference>
<dbReference type="CDD" id="cd00063">
    <property type="entry name" value="FN3"/>
    <property type="match status" value="2"/>
</dbReference>
<dbReference type="InterPro" id="IPR036116">
    <property type="entry name" value="FN3_sf"/>
</dbReference>
<feature type="region of interest" description="Disordered" evidence="4">
    <location>
        <begin position="918"/>
        <end position="943"/>
    </location>
</feature>
<evidence type="ECO:0000313" key="9">
    <source>
        <dbReference type="EMBL" id="OWF39595.1"/>
    </source>
</evidence>
<dbReference type="InterPro" id="IPR003961">
    <property type="entry name" value="FN3_dom"/>
</dbReference>
<feature type="region of interest" description="Disordered" evidence="4">
    <location>
        <begin position="761"/>
        <end position="885"/>
    </location>
</feature>
<dbReference type="SMART" id="SM00060">
    <property type="entry name" value="FN3"/>
    <property type="match status" value="2"/>
</dbReference>
<feature type="compositionally biased region" description="Polar residues" evidence="4">
    <location>
        <begin position="1212"/>
        <end position="1246"/>
    </location>
</feature>
<reference evidence="9 10" key="1">
    <citation type="journal article" date="2017" name="Nat. Ecol. Evol.">
        <title>Scallop genome provides insights into evolution of bilaterian karyotype and development.</title>
        <authorList>
            <person name="Wang S."/>
            <person name="Zhang J."/>
            <person name="Jiao W."/>
            <person name="Li J."/>
            <person name="Xun X."/>
            <person name="Sun Y."/>
            <person name="Guo X."/>
            <person name="Huan P."/>
            <person name="Dong B."/>
            <person name="Zhang L."/>
            <person name="Hu X."/>
            <person name="Sun X."/>
            <person name="Wang J."/>
            <person name="Zhao C."/>
            <person name="Wang Y."/>
            <person name="Wang D."/>
            <person name="Huang X."/>
            <person name="Wang R."/>
            <person name="Lv J."/>
            <person name="Li Y."/>
            <person name="Zhang Z."/>
            <person name="Liu B."/>
            <person name="Lu W."/>
            <person name="Hui Y."/>
            <person name="Liang J."/>
            <person name="Zhou Z."/>
            <person name="Hou R."/>
            <person name="Li X."/>
            <person name="Liu Y."/>
            <person name="Li H."/>
            <person name="Ning X."/>
            <person name="Lin Y."/>
            <person name="Zhao L."/>
            <person name="Xing Q."/>
            <person name="Dou J."/>
            <person name="Li Y."/>
            <person name="Mao J."/>
            <person name="Guo H."/>
            <person name="Dou H."/>
            <person name="Li T."/>
            <person name="Mu C."/>
            <person name="Jiang W."/>
            <person name="Fu Q."/>
            <person name="Fu X."/>
            <person name="Miao Y."/>
            <person name="Liu J."/>
            <person name="Yu Q."/>
            <person name="Li R."/>
            <person name="Liao H."/>
            <person name="Li X."/>
            <person name="Kong Y."/>
            <person name="Jiang Z."/>
            <person name="Chourrout D."/>
            <person name="Li R."/>
            <person name="Bao Z."/>
        </authorList>
    </citation>
    <scope>NUCLEOTIDE SEQUENCE [LARGE SCALE GENOMIC DNA]</scope>
    <source>
        <strain evidence="9 10">PY_sf001</strain>
    </source>
</reference>
<dbReference type="Proteomes" id="UP000242188">
    <property type="component" value="Unassembled WGS sequence"/>
</dbReference>
<feature type="chain" id="PRO_5013256315" evidence="6">
    <location>
        <begin position="21"/>
        <end position="1355"/>
    </location>
</feature>
<dbReference type="GO" id="GO:0016020">
    <property type="term" value="C:membrane"/>
    <property type="evidence" value="ECO:0007669"/>
    <property type="project" value="UniProtKB-SubCell"/>
</dbReference>
<evidence type="ECO:0000313" key="10">
    <source>
        <dbReference type="Proteomes" id="UP000242188"/>
    </source>
</evidence>
<dbReference type="PANTHER" id="PTHR44170">
    <property type="entry name" value="PROTEIN SIDEKICK"/>
    <property type="match status" value="1"/>
</dbReference>
<dbReference type="InterPro" id="IPR036179">
    <property type="entry name" value="Ig-like_dom_sf"/>
</dbReference>
<evidence type="ECO:0000256" key="1">
    <source>
        <dbReference type="ARBA" id="ARBA00022737"/>
    </source>
</evidence>
<dbReference type="SUPFAM" id="SSF49265">
    <property type="entry name" value="Fibronectin type III"/>
    <property type="match status" value="2"/>
</dbReference>
<accession>A0A210PSY6</accession>
<evidence type="ECO:0000256" key="4">
    <source>
        <dbReference type="SAM" id="MobiDB-lite"/>
    </source>
</evidence>